<reference evidence="2" key="1">
    <citation type="journal article" date="2020" name="Stud. Mycol.">
        <title>101 Dothideomycetes genomes: a test case for predicting lifestyles and emergence of pathogens.</title>
        <authorList>
            <person name="Haridas S."/>
            <person name="Albert R."/>
            <person name="Binder M."/>
            <person name="Bloem J."/>
            <person name="Labutti K."/>
            <person name="Salamov A."/>
            <person name="Andreopoulos B."/>
            <person name="Baker S."/>
            <person name="Barry K."/>
            <person name="Bills G."/>
            <person name="Bluhm B."/>
            <person name="Cannon C."/>
            <person name="Castanera R."/>
            <person name="Culley D."/>
            <person name="Daum C."/>
            <person name="Ezra D."/>
            <person name="Gonzalez J."/>
            <person name="Henrissat B."/>
            <person name="Kuo A."/>
            <person name="Liang C."/>
            <person name="Lipzen A."/>
            <person name="Lutzoni F."/>
            <person name="Magnuson J."/>
            <person name="Mondo S."/>
            <person name="Nolan M."/>
            <person name="Ohm R."/>
            <person name="Pangilinan J."/>
            <person name="Park H.-J."/>
            <person name="Ramirez L."/>
            <person name="Alfaro M."/>
            <person name="Sun H."/>
            <person name="Tritt A."/>
            <person name="Yoshinaga Y."/>
            <person name="Zwiers L.-H."/>
            <person name="Turgeon B."/>
            <person name="Goodwin S."/>
            <person name="Spatafora J."/>
            <person name="Crous P."/>
            <person name="Grigoriev I."/>
        </authorList>
    </citation>
    <scope>NUCLEOTIDE SEQUENCE</scope>
    <source>
        <strain evidence="2">SCOH1-5</strain>
    </source>
</reference>
<evidence type="ECO:0000313" key="2">
    <source>
        <dbReference type="EMBL" id="KAF2216782.1"/>
    </source>
</evidence>
<proteinExistence type="predicted"/>
<evidence type="ECO:0000256" key="1">
    <source>
        <dbReference type="SAM" id="MobiDB-lite"/>
    </source>
</evidence>
<dbReference type="AlphaFoldDB" id="A0A6A6FTG6"/>
<protein>
    <submittedName>
        <fullName evidence="2">Uncharacterized protein</fullName>
    </submittedName>
</protein>
<gene>
    <name evidence="2" type="ORF">CERZMDRAFT_92855</name>
</gene>
<feature type="region of interest" description="Disordered" evidence="1">
    <location>
        <begin position="60"/>
        <end position="87"/>
    </location>
</feature>
<keyword evidence="3" id="KW-1185">Reference proteome</keyword>
<dbReference type="Proteomes" id="UP000799539">
    <property type="component" value="Unassembled WGS sequence"/>
</dbReference>
<dbReference type="EMBL" id="ML992663">
    <property type="protein sequence ID" value="KAF2216782.1"/>
    <property type="molecule type" value="Genomic_DNA"/>
</dbReference>
<sequence>MDTNDTNKSSNIRDREVEEAEYRLVFERERSLDNAEEVDGVWHGRPDPSVEGHQLKKLSAEQGLPGPSLSHTGVKSSRVCEDHDGQPASNSSCCTEIGSNGSNGSNSLPATKSFADLGRGIYRGTSRNSTSRELNSQAAKFCLARLWSHQPRSIDNIHGERMSRLSTQLLRQMPQTIVSLPQWKQRARIREVKWLRSANISRGSGDLEGRFWTVSGFGRLAEVLEVDARCQFISFEIIEAQIVLRSMIHKLSPPNPINNISLQKEIEHVKGIVDALTGRSVTMRPASDFHVAVFYNNRFVDARAAHIIRMIEQVIAFGLLLILERVANNGVQPAESVVNNPGHPN</sequence>
<organism evidence="2 3">
    <name type="scientific">Cercospora zeae-maydis SCOH1-5</name>
    <dbReference type="NCBI Taxonomy" id="717836"/>
    <lineage>
        <taxon>Eukaryota</taxon>
        <taxon>Fungi</taxon>
        <taxon>Dikarya</taxon>
        <taxon>Ascomycota</taxon>
        <taxon>Pezizomycotina</taxon>
        <taxon>Dothideomycetes</taxon>
        <taxon>Dothideomycetidae</taxon>
        <taxon>Mycosphaerellales</taxon>
        <taxon>Mycosphaerellaceae</taxon>
        <taxon>Cercospora</taxon>
    </lineage>
</organism>
<dbReference type="OrthoDB" id="10326846at2759"/>
<evidence type="ECO:0000313" key="3">
    <source>
        <dbReference type="Proteomes" id="UP000799539"/>
    </source>
</evidence>
<name>A0A6A6FTG6_9PEZI</name>
<accession>A0A6A6FTG6</accession>